<dbReference type="AlphaFoldDB" id="A0A2T4VX87"/>
<organism evidence="1 2">
    <name type="scientific">Candidatus Liberibacter europaeus</name>
    <dbReference type="NCBI Taxonomy" id="744859"/>
    <lineage>
        <taxon>Bacteria</taxon>
        <taxon>Pseudomonadati</taxon>
        <taxon>Pseudomonadota</taxon>
        <taxon>Alphaproteobacteria</taxon>
        <taxon>Hyphomicrobiales</taxon>
        <taxon>Rhizobiaceae</taxon>
        <taxon>Liberibacter</taxon>
    </lineage>
</organism>
<protein>
    <submittedName>
        <fullName evidence="1">Uncharacterized protein</fullName>
    </submittedName>
</protein>
<gene>
    <name evidence="1" type="ORF">C4617_04130</name>
</gene>
<accession>A0A2T4VX87</accession>
<dbReference type="Proteomes" id="UP000240811">
    <property type="component" value="Unassembled WGS sequence"/>
</dbReference>
<comment type="caution">
    <text evidence="1">The sequence shown here is derived from an EMBL/GenBank/DDBJ whole genome shotgun (WGS) entry which is preliminary data.</text>
</comment>
<dbReference type="EMBL" id="PSQJ01000004">
    <property type="protein sequence ID" value="PTL86393.1"/>
    <property type="molecule type" value="Genomic_DNA"/>
</dbReference>
<name>A0A2T4VX87_9HYPH</name>
<evidence type="ECO:0000313" key="1">
    <source>
        <dbReference type="EMBL" id="PTL86393.1"/>
    </source>
</evidence>
<proteinExistence type="predicted"/>
<sequence length="119" mass="14199">MHDHTYMDVNNHAWLPEKRTVNVNSWCYYYSKSFKESLLPYSHNPISTLADYLKRELRYIKRCLDFNNCYNYPTGVNKIGLGYLQTRGLRKGNLLIFCGLLPFLSSDYYDEIYYIGRSR</sequence>
<reference evidence="2" key="1">
    <citation type="submission" date="2018-02" db="EMBL/GenBank/DDBJ databases">
        <title>Genome sequence of Candidatus Liberibacter europaeus.</title>
        <authorList>
            <person name="Frampton R.A."/>
            <person name="Thompson S.M."/>
            <person name="David C."/>
            <person name="Addison S.M."/>
            <person name="Smith G.R."/>
        </authorList>
    </citation>
    <scope>NUCLEOTIDE SEQUENCE [LARGE SCALE GENOMIC DNA]</scope>
</reference>
<evidence type="ECO:0000313" key="2">
    <source>
        <dbReference type="Proteomes" id="UP000240811"/>
    </source>
</evidence>